<name>A0A3B3Q9N4_9TELE</name>
<dbReference type="CDD" id="cd00063">
    <property type="entry name" value="FN3"/>
    <property type="match status" value="3"/>
</dbReference>
<reference evidence="4" key="1">
    <citation type="submission" date="2025-08" db="UniProtKB">
        <authorList>
            <consortium name="Ensembl"/>
        </authorList>
    </citation>
    <scope>IDENTIFICATION</scope>
</reference>
<dbReference type="FunFam" id="2.60.40.10:FF:000012">
    <property type="entry name" value="titin isoform X1"/>
    <property type="match status" value="1"/>
</dbReference>
<evidence type="ECO:0000256" key="2">
    <source>
        <dbReference type="ARBA" id="ARBA00023319"/>
    </source>
</evidence>
<dbReference type="PANTHER" id="PTHR14340:SF13">
    <property type="entry name" value="TITIN"/>
    <property type="match status" value="1"/>
</dbReference>
<reference evidence="4" key="2">
    <citation type="submission" date="2025-09" db="UniProtKB">
        <authorList>
            <consortium name="Ensembl"/>
        </authorList>
    </citation>
    <scope>IDENTIFICATION</scope>
</reference>
<accession>A0A3B3Q9N4</accession>
<dbReference type="PRINTS" id="PR00014">
    <property type="entry name" value="FNTYPEIII"/>
</dbReference>
<evidence type="ECO:0000256" key="1">
    <source>
        <dbReference type="ARBA" id="ARBA00022737"/>
    </source>
</evidence>
<dbReference type="GO" id="GO:0048738">
    <property type="term" value="P:cardiac muscle tissue development"/>
    <property type="evidence" value="ECO:0007669"/>
    <property type="project" value="TreeGrafter"/>
</dbReference>
<sequence>IPGPPGPIEASSVSAEKVTLTWLPPDEDGGSPIKSYTLEKRETSRLLWTMLAENVMDCRFVASKLIQGNEYIFRVSAVNQYGIGDATQSGPVKMVDSPPGPPSKPEIDNVSKSTVTISWKRPINDGGSDILGYSVERKERRGLRWVRASKKSISDLRYKVQGLSEGVEYEFRVTAENKAGFGEPSDPSQHVMTKDIACKQRRTLVVRAGGSIRIFVPIKGRPTPEVTWKKEDILLKVPNLTEGSEYYFRVTAENEYGIGEPAETSEPIRASQAPTAPENLNVTEIGKDYATLTWTKPKHDGGSRITGYVLEAQKKGAEQWSHLTTVKALDYTASHLSENEEYVFRIMAVNGCGRSDPRESRPVFIKEQTTVPAFDLRGVYQKLVIAKAGDNIKVEIPVLGRPRPTVSWKKEDKDLKQTQRINTENTTTSTILNISECKMKDGGQYSMTGKNILGTVTETITVQIHDI</sequence>
<dbReference type="SUPFAM" id="SSF48726">
    <property type="entry name" value="Immunoglobulin"/>
    <property type="match status" value="1"/>
</dbReference>
<keyword evidence="1" id="KW-0677">Repeat</keyword>
<dbReference type="Pfam" id="PF07679">
    <property type="entry name" value="I-set"/>
    <property type="match status" value="1"/>
</dbReference>
<dbReference type="InterPro" id="IPR003961">
    <property type="entry name" value="FN3_dom"/>
</dbReference>
<dbReference type="InterPro" id="IPR003599">
    <property type="entry name" value="Ig_sub"/>
</dbReference>
<dbReference type="AlphaFoldDB" id="A0A3B3Q9N4"/>
<dbReference type="GeneTree" id="ENSGT01150000286978"/>
<dbReference type="CDD" id="cd05748">
    <property type="entry name" value="Ig_Titin_like"/>
    <property type="match status" value="1"/>
</dbReference>
<dbReference type="Ensembl" id="ENSPKIT00000027343.1">
    <property type="protein sequence ID" value="ENSPKIP00000003382.1"/>
    <property type="gene ID" value="ENSPKIG00000020910.1"/>
</dbReference>
<keyword evidence="2" id="KW-0393">Immunoglobulin domain</keyword>
<dbReference type="FunFam" id="2.60.40.10:FF:000002">
    <property type="entry name" value="Titin a"/>
    <property type="match status" value="1"/>
</dbReference>
<dbReference type="GO" id="GO:0008307">
    <property type="term" value="F:structural constituent of muscle"/>
    <property type="evidence" value="ECO:0007669"/>
    <property type="project" value="TreeGrafter"/>
</dbReference>
<evidence type="ECO:0000313" key="4">
    <source>
        <dbReference type="Ensembl" id="ENSPKIP00000003382.1"/>
    </source>
</evidence>
<dbReference type="SMART" id="SM00060">
    <property type="entry name" value="FN3"/>
    <property type="match status" value="4"/>
</dbReference>
<feature type="domain" description="Fibronectin type-III" evidence="3">
    <location>
        <begin position="276"/>
        <end position="368"/>
    </location>
</feature>
<dbReference type="GO" id="GO:0045214">
    <property type="term" value="P:sarcomere organization"/>
    <property type="evidence" value="ECO:0007669"/>
    <property type="project" value="TreeGrafter"/>
</dbReference>
<feature type="domain" description="Fibronectin type-III" evidence="3">
    <location>
        <begin position="4"/>
        <end position="100"/>
    </location>
</feature>
<dbReference type="FunFam" id="2.60.40.10:FF:000112">
    <property type="entry name" value="Titin a"/>
    <property type="match status" value="1"/>
</dbReference>
<dbReference type="Gene3D" id="2.60.40.10">
    <property type="entry name" value="Immunoglobulins"/>
    <property type="match status" value="5"/>
</dbReference>
<dbReference type="Proteomes" id="UP000261540">
    <property type="component" value="Unplaced"/>
</dbReference>
<protein>
    <recommendedName>
        <fullName evidence="3">Fibronectin type-III domain-containing protein</fullName>
    </recommendedName>
</protein>
<dbReference type="InterPro" id="IPR036116">
    <property type="entry name" value="FN3_sf"/>
</dbReference>
<dbReference type="InterPro" id="IPR036179">
    <property type="entry name" value="Ig-like_dom_sf"/>
</dbReference>
<dbReference type="InterPro" id="IPR013098">
    <property type="entry name" value="Ig_I-set"/>
</dbReference>
<evidence type="ECO:0000313" key="5">
    <source>
        <dbReference type="Proteomes" id="UP000261540"/>
    </source>
</evidence>
<dbReference type="GO" id="GO:0031430">
    <property type="term" value="C:M band"/>
    <property type="evidence" value="ECO:0007669"/>
    <property type="project" value="TreeGrafter"/>
</dbReference>
<dbReference type="FunFam" id="2.60.40.10:FF:000034">
    <property type="entry name" value="Titin isoform A"/>
    <property type="match status" value="1"/>
</dbReference>
<proteinExistence type="predicted"/>
<keyword evidence="5" id="KW-1185">Reference proteome</keyword>
<dbReference type="Pfam" id="PF00041">
    <property type="entry name" value="fn3"/>
    <property type="match status" value="3"/>
</dbReference>
<evidence type="ECO:0000259" key="3">
    <source>
        <dbReference type="PROSITE" id="PS50853"/>
    </source>
</evidence>
<dbReference type="SUPFAM" id="SSF49265">
    <property type="entry name" value="Fibronectin type III"/>
    <property type="match status" value="2"/>
</dbReference>
<feature type="domain" description="Fibronectin type-III" evidence="3">
    <location>
        <begin position="101"/>
        <end position="196"/>
    </location>
</feature>
<dbReference type="PANTHER" id="PTHR14340">
    <property type="entry name" value="MICROFIBRIL-ASSOCIATED GLYCOPROTEIN 3"/>
    <property type="match status" value="1"/>
</dbReference>
<dbReference type="InterPro" id="IPR013783">
    <property type="entry name" value="Ig-like_fold"/>
</dbReference>
<dbReference type="PROSITE" id="PS50853">
    <property type="entry name" value="FN3"/>
    <property type="match status" value="3"/>
</dbReference>
<organism evidence="4 5">
    <name type="scientific">Paramormyrops kingsleyae</name>
    <dbReference type="NCBI Taxonomy" id="1676925"/>
    <lineage>
        <taxon>Eukaryota</taxon>
        <taxon>Metazoa</taxon>
        <taxon>Chordata</taxon>
        <taxon>Craniata</taxon>
        <taxon>Vertebrata</taxon>
        <taxon>Euteleostomi</taxon>
        <taxon>Actinopterygii</taxon>
        <taxon>Neopterygii</taxon>
        <taxon>Teleostei</taxon>
        <taxon>Osteoglossocephala</taxon>
        <taxon>Osteoglossomorpha</taxon>
        <taxon>Osteoglossiformes</taxon>
        <taxon>Mormyridae</taxon>
        <taxon>Paramormyrops</taxon>
    </lineage>
</organism>
<dbReference type="SMART" id="SM00409">
    <property type="entry name" value="IG"/>
    <property type="match status" value="2"/>
</dbReference>
<dbReference type="STRING" id="1676925.ENSPKIP00000003382"/>